<dbReference type="OrthoDB" id="5977668at2759"/>
<dbReference type="EMBL" id="KN824290">
    <property type="protein sequence ID" value="KIM28929.1"/>
    <property type="molecule type" value="Genomic_DNA"/>
</dbReference>
<dbReference type="HOGENOM" id="CLU_3051884_0_0_1"/>
<protein>
    <submittedName>
        <fullName evidence="1">Uncharacterized protein</fullName>
    </submittedName>
</protein>
<proteinExistence type="predicted"/>
<reference evidence="1 2" key="1">
    <citation type="submission" date="2014-04" db="EMBL/GenBank/DDBJ databases">
        <authorList>
            <consortium name="DOE Joint Genome Institute"/>
            <person name="Kuo A."/>
            <person name="Zuccaro A."/>
            <person name="Kohler A."/>
            <person name="Nagy L.G."/>
            <person name="Floudas D."/>
            <person name="Copeland A."/>
            <person name="Barry K.W."/>
            <person name="Cichocki N."/>
            <person name="Veneault-Fourrey C."/>
            <person name="LaButti K."/>
            <person name="Lindquist E.A."/>
            <person name="Lipzen A."/>
            <person name="Lundell T."/>
            <person name="Morin E."/>
            <person name="Murat C."/>
            <person name="Sun H."/>
            <person name="Tunlid A."/>
            <person name="Henrissat B."/>
            <person name="Grigoriev I.V."/>
            <person name="Hibbett D.S."/>
            <person name="Martin F."/>
            <person name="Nordberg H.P."/>
            <person name="Cantor M.N."/>
            <person name="Hua S.X."/>
        </authorList>
    </citation>
    <scope>NUCLEOTIDE SEQUENCE [LARGE SCALE GENOMIC DNA]</scope>
    <source>
        <strain evidence="1 2">MAFF 305830</strain>
    </source>
</reference>
<reference evidence="2" key="2">
    <citation type="submission" date="2015-01" db="EMBL/GenBank/DDBJ databases">
        <title>Evolutionary Origins and Diversification of the Mycorrhizal Mutualists.</title>
        <authorList>
            <consortium name="DOE Joint Genome Institute"/>
            <consortium name="Mycorrhizal Genomics Consortium"/>
            <person name="Kohler A."/>
            <person name="Kuo A."/>
            <person name="Nagy L.G."/>
            <person name="Floudas D."/>
            <person name="Copeland A."/>
            <person name="Barry K.W."/>
            <person name="Cichocki N."/>
            <person name="Veneault-Fourrey C."/>
            <person name="LaButti K."/>
            <person name="Lindquist E.A."/>
            <person name="Lipzen A."/>
            <person name="Lundell T."/>
            <person name="Morin E."/>
            <person name="Murat C."/>
            <person name="Riley R."/>
            <person name="Ohm R."/>
            <person name="Sun H."/>
            <person name="Tunlid A."/>
            <person name="Henrissat B."/>
            <person name="Grigoriev I.V."/>
            <person name="Hibbett D.S."/>
            <person name="Martin F."/>
        </authorList>
    </citation>
    <scope>NUCLEOTIDE SEQUENCE [LARGE SCALE GENOMIC DNA]</scope>
    <source>
        <strain evidence="2">MAFF 305830</strain>
    </source>
</reference>
<evidence type="ECO:0000313" key="1">
    <source>
        <dbReference type="EMBL" id="KIM28929.1"/>
    </source>
</evidence>
<dbReference type="AlphaFoldDB" id="A0A0C3B9X4"/>
<gene>
    <name evidence="1" type="ORF">M408DRAFT_328990</name>
</gene>
<dbReference type="Proteomes" id="UP000054097">
    <property type="component" value="Unassembled WGS sequence"/>
</dbReference>
<accession>A0A0C3B9X4</accession>
<organism evidence="1 2">
    <name type="scientific">Serendipita vermifera MAFF 305830</name>
    <dbReference type="NCBI Taxonomy" id="933852"/>
    <lineage>
        <taxon>Eukaryota</taxon>
        <taxon>Fungi</taxon>
        <taxon>Dikarya</taxon>
        <taxon>Basidiomycota</taxon>
        <taxon>Agaricomycotina</taxon>
        <taxon>Agaricomycetes</taxon>
        <taxon>Sebacinales</taxon>
        <taxon>Serendipitaceae</taxon>
        <taxon>Serendipita</taxon>
    </lineage>
</organism>
<name>A0A0C3B9X4_SERVB</name>
<evidence type="ECO:0000313" key="2">
    <source>
        <dbReference type="Proteomes" id="UP000054097"/>
    </source>
</evidence>
<sequence length="54" mass="6035">MAQRRMTYYHPVFDGFAPPEGIAVDPELTGSLAWMGYAFHEDGLSADFQAAERL</sequence>
<keyword evidence="2" id="KW-1185">Reference proteome</keyword>